<proteinExistence type="predicted"/>
<evidence type="ECO:0000313" key="2">
    <source>
        <dbReference type="EMBL" id="MQL95868.1"/>
    </source>
</evidence>
<feature type="region of interest" description="Disordered" evidence="1">
    <location>
        <begin position="122"/>
        <end position="212"/>
    </location>
</feature>
<name>A0A843VHI1_COLES</name>
<comment type="caution">
    <text evidence="2">The sequence shown here is derived from an EMBL/GenBank/DDBJ whole genome shotgun (WGS) entry which is preliminary data.</text>
</comment>
<keyword evidence="3" id="KW-1185">Reference proteome</keyword>
<organism evidence="2 3">
    <name type="scientific">Colocasia esculenta</name>
    <name type="common">Wild taro</name>
    <name type="synonym">Arum esculentum</name>
    <dbReference type="NCBI Taxonomy" id="4460"/>
    <lineage>
        <taxon>Eukaryota</taxon>
        <taxon>Viridiplantae</taxon>
        <taxon>Streptophyta</taxon>
        <taxon>Embryophyta</taxon>
        <taxon>Tracheophyta</taxon>
        <taxon>Spermatophyta</taxon>
        <taxon>Magnoliopsida</taxon>
        <taxon>Liliopsida</taxon>
        <taxon>Araceae</taxon>
        <taxon>Aroideae</taxon>
        <taxon>Colocasieae</taxon>
        <taxon>Colocasia</taxon>
    </lineage>
</organism>
<protein>
    <submittedName>
        <fullName evidence="2">Uncharacterized protein</fullName>
    </submittedName>
</protein>
<evidence type="ECO:0000256" key="1">
    <source>
        <dbReference type="SAM" id="MobiDB-lite"/>
    </source>
</evidence>
<evidence type="ECO:0000313" key="3">
    <source>
        <dbReference type="Proteomes" id="UP000652761"/>
    </source>
</evidence>
<sequence>MSPSGIGAGRLCFLYVYTPARGELRQGLVVSGFLSPVWPLRRGELGQGQRRKATPATLLGTASVAARQGGGQGGLRRRALLAAAAAVAAEAGSGGAWGSPGGGPCCGPSGGNPLADAAWTGEAAAADSGGSAGGLRRRRLKAKVEAEGPPAETPQTKGNPTPAGEALLRDSGQRGRGRGWQSLQRPPGPPGEEQRDSQGVSGEGCLKNREPE</sequence>
<dbReference type="AlphaFoldDB" id="A0A843VHI1"/>
<gene>
    <name evidence="2" type="ORF">Taro_028538</name>
</gene>
<accession>A0A843VHI1</accession>
<dbReference type="Proteomes" id="UP000652761">
    <property type="component" value="Unassembled WGS sequence"/>
</dbReference>
<dbReference type="EMBL" id="NMUH01001846">
    <property type="protein sequence ID" value="MQL95868.1"/>
    <property type="molecule type" value="Genomic_DNA"/>
</dbReference>
<reference evidence="2" key="1">
    <citation type="submission" date="2017-07" db="EMBL/GenBank/DDBJ databases">
        <title>Taro Niue Genome Assembly and Annotation.</title>
        <authorList>
            <person name="Atibalentja N."/>
            <person name="Keating K."/>
            <person name="Fields C.J."/>
        </authorList>
    </citation>
    <scope>NUCLEOTIDE SEQUENCE</scope>
    <source>
        <strain evidence="2">Niue_2</strain>
        <tissue evidence="2">Leaf</tissue>
    </source>
</reference>